<evidence type="ECO:0000256" key="1">
    <source>
        <dbReference type="PROSITE-ProRule" id="PRU00285"/>
    </source>
</evidence>
<sequence length="137" mass="15968">MDKRKDKQLDLPFFGLSDYIDSLFEASFEKFEMLLEDKIKIDTYETVDKFIIAVFLSGTNPDQVNLDVSGNELKISVNETKIFEEKRDEDNYYSKEESYHRTERVIALPFLIPEQQVNAEFTGETLKITIPKKDVGK</sequence>
<dbReference type="EMBL" id="JBHSFU010000003">
    <property type="protein sequence ID" value="MFC4556856.1"/>
    <property type="molecule type" value="Genomic_DNA"/>
</dbReference>
<dbReference type="CDD" id="cd06464">
    <property type="entry name" value="ACD_sHsps-like"/>
    <property type="match status" value="1"/>
</dbReference>
<dbReference type="RefSeq" id="WP_390292791.1">
    <property type="nucleotide sequence ID" value="NZ_JBHSFU010000003.1"/>
</dbReference>
<dbReference type="InterPro" id="IPR002068">
    <property type="entry name" value="A-crystallin/Hsp20_dom"/>
</dbReference>
<dbReference type="Gene3D" id="2.60.40.790">
    <property type="match status" value="1"/>
</dbReference>
<organism evidence="4 5">
    <name type="scientific">Virgibacillus kekensis</name>
    <dbReference type="NCBI Taxonomy" id="202261"/>
    <lineage>
        <taxon>Bacteria</taxon>
        <taxon>Bacillati</taxon>
        <taxon>Bacillota</taxon>
        <taxon>Bacilli</taxon>
        <taxon>Bacillales</taxon>
        <taxon>Bacillaceae</taxon>
        <taxon>Virgibacillus</taxon>
    </lineage>
</organism>
<reference evidence="5" key="1">
    <citation type="journal article" date="2019" name="Int. J. Syst. Evol. Microbiol.">
        <title>The Global Catalogue of Microorganisms (GCM) 10K type strain sequencing project: providing services to taxonomists for standard genome sequencing and annotation.</title>
        <authorList>
            <consortium name="The Broad Institute Genomics Platform"/>
            <consortium name="The Broad Institute Genome Sequencing Center for Infectious Disease"/>
            <person name="Wu L."/>
            <person name="Ma J."/>
        </authorList>
    </citation>
    <scope>NUCLEOTIDE SEQUENCE [LARGE SCALE GENOMIC DNA]</scope>
    <source>
        <strain evidence="5">CGMCC 4.7426</strain>
    </source>
</reference>
<proteinExistence type="inferred from homology"/>
<evidence type="ECO:0000256" key="2">
    <source>
        <dbReference type="RuleBase" id="RU003616"/>
    </source>
</evidence>
<feature type="domain" description="SHSP" evidence="3">
    <location>
        <begin position="32"/>
        <end position="137"/>
    </location>
</feature>
<evidence type="ECO:0000259" key="3">
    <source>
        <dbReference type="PROSITE" id="PS01031"/>
    </source>
</evidence>
<comment type="similarity">
    <text evidence="1 2">Belongs to the small heat shock protein (HSP20) family.</text>
</comment>
<dbReference type="Proteomes" id="UP001595989">
    <property type="component" value="Unassembled WGS sequence"/>
</dbReference>
<comment type="caution">
    <text evidence="4">The sequence shown here is derived from an EMBL/GenBank/DDBJ whole genome shotgun (WGS) entry which is preliminary data.</text>
</comment>
<protein>
    <submittedName>
        <fullName evidence="4">Hsp20/alpha crystallin family protein</fullName>
    </submittedName>
</protein>
<keyword evidence="5" id="KW-1185">Reference proteome</keyword>
<evidence type="ECO:0000313" key="4">
    <source>
        <dbReference type="EMBL" id="MFC4556856.1"/>
    </source>
</evidence>
<dbReference type="PROSITE" id="PS01031">
    <property type="entry name" value="SHSP"/>
    <property type="match status" value="1"/>
</dbReference>
<dbReference type="InterPro" id="IPR008978">
    <property type="entry name" value="HSP20-like_chaperone"/>
</dbReference>
<dbReference type="Pfam" id="PF00011">
    <property type="entry name" value="HSP20"/>
    <property type="match status" value="1"/>
</dbReference>
<accession>A0ABV9DDT4</accession>
<gene>
    <name evidence="4" type="ORF">ACFO3D_01380</name>
</gene>
<name>A0ABV9DDT4_9BACI</name>
<evidence type="ECO:0000313" key="5">
    <source>
        <dbReference type="Proteomes" id="UP001595989"/>
    </source>
</evidence>
<dbReference type="SUPFAM" id="SSF49764">
    <property type="entry name" value="HSP20-like chaperones"/>
    <property type="match status" value="1"/>
</dbReference>